<feature type="region of interest" description="Disordered" evidence="4">
    <location>
        <begin position="393"/>
        <end position="424"/>
    </location>
</feature>
<gene>
    <name evidence="7" type="ORF">BKA23_1183</name>
</gene>
<evidence type="ECO:0000256" key="4">
    <source>
        <dbReference type="SAM" id="MobiDB-lite"/>
    </source>
</evidence>
<proteinExistence type="predicted"/>
<dbReference type="InterPro" id="IPR011712">
    <property type="entry name" value="Sig_transdc_His_kin_sub3_dim/P"/>
</dbReference>
<feature type="transmembrane region" description="Helical" evidence="5">
    <location>
        <begin position="167"/>
        <end position="186"/>
    </location>
</feature>
<keyword evidence="5" id="KW-1133">Transmembrane helix</keyword>
<dbReference type="AlphaFoldDB" id="A0A561E9Y0"/>
<keyword evidence="1" id="KW-0808">Transferase</keyword>
<feature type="transmembrane region" description="Helical" evidence="5">
    <location>
        <begin position="57"/>
        <end position="75"/>
    </location>
</feature>
<keyword evidence="5" id="KW-0472">Membrane</keyword>
<dbReference type="InterPro" id="IPR036890">
    <property type="entry name" value="HATPase_C_sf"/>
</dbReference>
<protein>
    <submittedName>
        <fullName evidence="7">Two-component system sensor histidine kinase DesK</fullName>
    </submittedName>
</protein>
<evidence type="ECO:0000313" key="8">
    <source>
        <dbReference type="Proteomes" id="UP000318297"/>
    </source>
</evidence>
<organism evidence="7 8">
    <name type="scientific">Rudaeicoccus suwonensis</name>
    <dbReference type="NCBI Taxonomy" id="657409"/>
    <lineage>
        <taxon>Bacteria</taxon>
        <taxon>Bacillati</taxon>
        <taxon>Actinomycetota</taxon>
        <taxon>Actinomycetes</taxon>
        <taxon>Micrococcales</taxon>
        <taxon>Dermacoccaceae</taxon>
        <taxon>Rudaeicoccus</taxon>
    </lineage>
</organism>
<evidence type="ECO:0000256" key="3">
    <source>
        <dbReference type="ARBA" id="ARBA00023012"/>
    </source>
</evidence>
<evidence type="ECO:0000256" key="2">
    <source>
        <dbReference type="ARBA" id="ARBA00022777"/>
    </source>
</evidence>
<keyword evidence="5" id="KW-0812">Transmembrane</keyword>
<dbReference type="EMBL" id="VIVQ01000001">
    <property type="protein sequence ID" value="TWE12380.1"/>
    <property type="molecule type" value="Genomic_DNA"/>
</dbReference>
<keyword evidence="8" id="KW-1185">Reference proteome</keyword>
<dbReference type="Gene3D" id="3.30.565.10">
    <property type="entry name" value="Histidine kinase-like ATPase, C-terminal domain"/>
    <property type="match status" value="1"/>
</dbReference>
<feature type="transmembrane region" description="Helical" evidence="5">
    <location>
        <begin position="30"/>
        <end position="50"/>
    </location>
</feature>
<dbReference type="GO" id="GO:0000155">
    <property type="term" value="F:phosphorelay sensor kinase activity"/>
    <property type="evidence" value="ECO:0007669"/>
    <property type="project" value="InterPro"/>
</dbReference>
<dbReference type="SUPFAM" id="SSF55874">
    <property type="entry name" value="ATPase domain of HSP90 chaperone/DNA topoisomerase II/histidine kinase"/>
    <property type="match status" value="1"/>
</dbReference>
<accession>A0A561E9Y0</accession>
<dbReference type="GO" id="GO:0046983">
    <property type="term" value="F:protein dimerization activity"/>
    <property type="evidence" value="ECO:0007669"/>
    <property type="project" value="InterPro"/>
</dbReference>
<dbReference type="Pfam" id="PF07730">
    <property type="entry name" value="HisKA_3"/>
    <property type="match status" value="1"/>
</dbReference>
<feature type="transmembrane region" description="Helical" evidence="5">
    <location>
        <begin position="136"/>
        <end position="155"/>
    </location>
</feature>
<evidence type="ECO:0000313" key="7">
    <source>
        <dbReference type="EMBL" id="TWE12380.1"/>
    </source>
</evidence>
<keyword evidence="2 7" id="KW-0418">Kinase</keyword>
<evidence type="ECO:0000259" key="6">
    <source>
        <dbReference type="Pfam" id="PF07730"/>
    </source>
</evidence>
<dbReference type="Gene3D" id="1.20.5.1930">
    <property type="match status" value="1"/>
</dbReference>
<dbReference type="Proteomes" id="UP000318297">
    <property type="component" value="Unassembled WGS sequence"/>
</dbReference>
<dbReference type="GO" id="GO:0016020">
    <property type="term" value="C:membrane"/>
    <property type="evidence" value="ECO:0007669"/>
    <property type="project" value="InterPro"/>
</dbReference>
<reference evidence="7 8" key="1">
    <citation type="submission" date="2019-06" db="EMBL/GenBank/DDBJ databases">
        <title>Sequencing the genomes of 1000 actinobacteria strains.</title>
        <authorList>
            <person name="Klenk H.-P."/>
        </authorList>
    </citation>
    <scope>NUCLEOTIDE SEQUENCE [LARGE SCALE GENOMIC DNA]</scope>
    <source>
        <strain evidence="7 8">DSM 19560</strain>
    </source>
</reference>
<dbReference type="CDD" id="cd16917">
    <property type="entry name" value="HATPase_UhpB-NarQ-NarX-like"/>
    <property type="match status" value="1"/>
</dbReference>
<feature type="domain" description="Signal transduction histidine kinase subgroup 3 dimerisation and phosphoacceptor" evidence="6">
    <location>
        <begin position="207"/>
        <end position="272"/>
    </location>
</feature>
<dbReference type="PANTHER" id="PTHR24421:SF63">
    <property type="entry name" value="SENSOR HISTIDINE KINASE DESK"/>
    <property type="match status" value="1"/>
</dbReference>
<feature type="transmembrane region" description="Helical" evidence="5">
    <location>
        <begin position="104"/>
        <end position="129"/>
    </location>
</feature>
<dbReference type="RefSeq" id="WP_170226386.1">
    <property type="nucleotide sequence ID" value="NZ_VIVQ01000001.1"/>
</dbReference>
<evidence type="ECO:0000256" key="1">
    <source>
        <dbReference type="ARBA" id="ARBA00022679"/>
    </source>
</evidence>
<name>A0A561E9Y0_9MICO</name>
<dbReference type="InterPro" id="IPR050482">
    <property type="entry name" value="Sensor_HK_TwoCompSys"/>
</dbReference>
<evidence type="ECO:0000256" key="5">
    <source>
        <dbReference type="SAM" id="Phobius"/>
    </source>
</evidence>
<dbReference type="PANTHER" id="PTHR24421">
    <property type="entry name" value="NITRATE/NITRITE SENSOR PROTEIN NARX-RELATED"/>
    <property type="match status" value="1"/>
</dbReference>
<comment type="caution">
    <text evidence="7">The sequence shown here is derived from an EMBL/GenBank/DDBJ whole genome shotgun (WGS) entry which is preliminary data.</text>
</comment>
<sequence length="424" mass="45594">MNDRRTRFGIVRIGSAGTTPEDGRGSYDRWMAYFWGGVWLFWLLQPLSVAYDRRATFGGASALVLVPAFVAVYFWHFGSRMAAFGGEKLTLTGSRLVLDRCRYLVQWVIALATVVAIGQIGFTPVVFAAISTMWTFRVRIGFIVALVTGVLYVVAWRSFAGWTSDPGSLVGLGFGTLACGVGRVAGERQHQLRQARSENAALLVQQERNRMARDLHDILGHSLTVITVKAELAGRLLDADAVDRARAELADLEQLSRSALGDVRRAVEGYREISLSGELTRSRDALRVAGIEARMPTALGQVSADLVEVFAWTVREGITNVLRHSEATTCTVSVTPRSITIEDDGIGCRAGSSTGNGLHGLTDRANAAGAVLLTSSVQPHGFRMAVIARDALQDGSSPRSEPSAAAGERNTARSGAVTEGEALA</sequence>
<keyword evidence="3" id="KW-0902">Two-component regulatory system</keyword>